<dbReference type="InterPro" id="IPR011639">
    <property type="entry name" value="MethylTrfase_TaqI-like_dom"/>
</dbReference>
<dbReference type="InterPro" id="IPR047939">
    <property type="entry name" value="BREX_1_PglX"/>
</dbReference>
<keyword evidence="8" id="KW-0614">Plasmid</keyword>
<dbReference type="Gene3D" id="3.40.50.150">
    <property type="entry name" value="Vaccinia Virus protein VP39"/>
    <property type="match status" value="1"/>
</dbReference>
<sequence>MNTSNIKKYAPQARNDFIAAMRKQAAKYGITADRILPAEQKGDLLLIGDQVFPLSVMKPRDKLIKRIQTSSFEQTIDYIAYSWFNRLCAIRYMECKGLLDHGRRVLSSADGSAGLPQILEECLDIDLPGLNASRVAELKLDGNKDEELYRELLLAQCHALNQVMPLLFEQVSDESELLLPDNLTKTDSLIRDLVSSIPEEDWSDVQIIGWLYQFYISEKKDQVIGKVVKSEDIPAATQLFTPNWIVKYLVQNSVGRLWLMAHPESTLASEWEYYIQPAEQSDEVNAQLKQLIDVRISEDGDTLNPESLTVLDPACGSGHILVEAYDCLKAIYLERGYRSRDIPRLILENNLYGIDIDTRAAQLASFALLMKAREDDRRLFSNPPKLNIIALQDSQPERLEVFSQDLASANIAQADLKELLDLFEHASTFGSLIQIPASFAKKLPDLETKLNTALESGDIFAQQSAQELFPLVQQAKLLGKQYDAVIANPPYMGGKGMNTVLKDFAKKKFPDSKSDLFAMFIERGFEWCKDSGFNSMVTMQSWMFLSSYEAFREKILRERTIQTMAHFGTRAFPEISGEVVQTTAFVMQGKYLNEFKPVFFRLVDIEQDQKEAVLKQGLNRFDTTIQDDFNKIPGSPLAYWINSIVRNLFNNTSVSEYSIQESSQCLTGDNNKFLRFSWELQESKVGINKKWLFYAKGGSFRKWYGNIENVVNWSPEAIHHYRTSKVPRIIPEYLWYKQGITWSFISSVTPSFRFLPENAVFDVGGSSIFFKDNQDLNFFLGLLNTPITTLLVGIFNQTMNFQLRDIRNLPICSSKDEIHKLVNELVTRCQKIAKNDWDSYETSWDFTQNPIIRTGQPNLEQAFNSWQQQNADAVAEMKRLEEENNKLFIDAYGLQDELTPDVPDEQITLTRANREKDSQRLVSYAIGCMMGRYSLDEPGLIYAHAGNQDFDASRYQTFPADADGIIPLTEMHWFEDDATHRIREFLTAVWGKDTLDANMLWLAESLDKKASETAEDTIRRYLASKFYKDHMQTYKKRPIYWLFSSGKQGAFQALVYLHRYNESTLARMRTEYVMPLISKMAAYANSLETAKESSDSAAEIKRIEKKLQDLHKQQAELSSFEEKLRHYADQRISLDLDDGVKVNYGKFGDLLAEVKAVTGEK</sequence>
<evidence type="ECO:0000256" key="6">
    <source>
        <dbReference type="SAM" id="Coils"/>
    </source>
</evidence>
<feature type="coiled-coil region" evidence="6">
    <location>
        <begin position="1093"/>
        <end position="1130"/>
    </location>
</feature>
<dbReference type="InterPro" id="IPR050953">
    <property type="entry name" value="N4_N6_ade-DNA_methylase"/>
</dbReference>
<dbReference type="GO" id="GO:0006304">
    <property type="term" value="P:DNA modification"/>
    <property type="evidence" value="ECO:0007669"/>
    <property type="project" value="InterPro"/>
</dbReference>
<evidence type="ECO:0000256" key="5">
    <source>
        <dbReference type="ARBA" id="ARBA00047942"/>
    </source>
</evidence>
<gene>
    <name evidence="8" type="primary">pglX</name>
    <name evidence="8" type="ORF">H2787_17950</name>
</gene>
<organism evidence="8 9">
    <name type="scientific">Acinetobacter baumannii</name>
    <dbReference type="NCBI Taxonomy" id="470"/>
    <lineage>
        <taxon>Bacteria</taxon>
        <taxon>Pseudomonadati</taxon>
        <taxon>Pseudomonadota</taxon>
        <taxon>Gammaproteobacteria</taxon>
        <taxon>Moraxellales</taxon>
        <taxon>Moraxellaceae</taxon>
        <taxon>Acinetobacter</taxon>
        <taxon>Acinetobacter calcoaceticus/baumannii complex</taxon>
    </lineage>
</organism>
<name>A0A9Q8L2L8_ACIBA</name>
<keyword evidence="3" id="KW-0808">Transferase</keyword>
<dbReference type="AlphaFoldDB" id="A0A9Q8L2L8"/>
<keyword evidence="6" id="KW-0175">Coiled coil</keyword>
<dbReference type="NCBIfam" id="NF033452">
    <property type="entry name" value="BREX_1_MTaseX"/>
    <property type="match status" value="1"/>
</dbReference>
<keyword evidence="2" id="KW-0489">Methyltransferase</keyword>
<dbReference type="GO" id="GO:0003676">
    <property type="term" value="F:nucleic acid binding"/>
    <property type="evidence" value="ECO:0007669"/>
    <property type="project" value="InterPro"/>
</dbReference>
<feature type="coiled-coil region" evidence="6">
    <location>
        <begin position="863"/>
        <end position="897"/>
    </location>
</feature>
<dbReference type="SUPFAM" id="SSF53335">
    <property type="entry name" value="S-adenosyl-L-methionine-dependent methyltransferases"/>
    <property type="match status" value="1"/>
</dbReference>
<accession>A0A9Q8L2L8</accession>
<protein>
    <recommendedName>
        <fullName evidence="1">site-specific DNA-methyltransferase (adenine-specific)</fullName>
        <ecNumber evidence="1">2.1.1.72</ecNumber>
    </recommendedName>
</protein>
<dbReference type="EMBL" id="CP061706">
    <property type="protein sequence ID" value="UAA86644.1"/>
    <property type="molecule type" value="Genomic_DNA"/>
</dbReference>
<evidence type="ECO:0000256" key="2">
    <source>
        <dbReference type="ARBA" id="ARBA00022603"/>
    </source>
</evidence>
<proteinExistence type="predicted"/>
<feature type="domain" description="Type II methyltransferase M.TaqI-like" evidence="7">
    <location>
        <begin position="349"/>
        <end position="570"/>
    </location>
</feature>
<dbReference type="Pfam" id="PF07669">
    <property type="entry name" value="Eco57I"/>
    <property type="match status" value="1"/>
</dbReference>
<dbReference type="InterPro" id="IPR002052">
    <property type="entry name" value="DNA_methylase_N6_adenine_CS"/>
</dbReference>
<geneLocation type="plasmid" evidence="8 9">
    <name>p8E072658</name>
</geneLocation>
<dbReference type="Proteomes" id="UP001050565">
    <property type="component" value="Plasmid p8E072658"/>
</dbReference>
<keyword evidence="4" id="KW-0949">S-adenosyl-L-methionine</keyword>
<dbReference type="PRINTS" id="PR00507">
    <property type="entry name" value="N12N6MTFRASE"/>
</dbReference>
<dbReference type="InterPro" id="IPR029063">
    <property type="entry name" value="SAM-dependent_MTases_sf"/>
</dbReference>
<evidence type="ECO:0000256" key="1">
    <source>
        <dbReference type="ARBA" id="ARBA00011900"/>
    </source>
</evidence>
<dbReference type="PANTHER" id="PTHR33841:SF1">
    <property type="entry name" value="DNA METHYLTRANSFERASE A"/>
    <property type="match status" value="1"/>
</dbReference>
<reference evidence="8" key="1">
    <citation type="submission" date="2020-09" db="EMBL/GenBank/DDBJ databases">
        <title>Acinetobacter baumannii E-072658 complete genome.</title>
        <authorList>
            <person name="Hamidian M."/>
            <person name="Maharjan R."/>
            <person name="Cain A.K."/>
            <person name="Faruga D.N."/>
            <person name="Paulsen I.T."/>
        </authorList>
    </citation>
    <scope>NUCLEOTIDE SEQUENCE</scope>
    <source>
        <strain evidence="8">E-072658</strain>
        <plasmid evidence="8">p8E072658</plasmid>
    </source>
</reference>
<dbReference type="EC" id="2.1.1.72" evidence="1"/>
<evidence type="ECO:0000313" key="9">
    <source>
        <dbReference type="Proteomes" id="UP001050565"/>
    </source>
</evidence>
<evidence type="ECO:0000256" key="4">
    <source>
        <dbReference type="ARBA" id="ARBA00022691"/>
    </source>
</evidence>
<dbReference type="REBASE" id="556662">
    <property type="entry name" value="M.Aba72658ORF17950P"/>
</dbReference>
<dbReference type="GO" id="GO:0009007">
    <property type="term" value="F:site-specific DNA-methyltransferase (adenine-specific) activity"/>
    <property type="evidence" value="ECO:0007669"/>
    <property type="project" value="UniProtKB-EC"/>
</dbReference>
<dbReference type="PANTHER" id="PTHR33841">
    <property type="entry name" value="DNA METHYLTRANSFERASE YEEA-RELATED"/>
    <property type="match status" value="1"/>
</dbReference>
<comment type="catalytic activity">
    <reaction evidence="5">
        <text>a 2'-deoxyadenosine in DNA + S-adenosyl-L-methionine = an N(6)-methyl-2'-deoxyadenosine in DNA + S-adenosyl-L-homocysteine + H(+)</text>
        <dbReference type="Rhea" id="RHEA:15197"/>
        <dbReference type="Rhea" id="RHEA-COMP:12418"/>
        <dbReference type="Rhea" id="RHEA-COMP:12419"/>
        <dbReference type="ChEBI" id="CHEBI:15378"/>
        <dbReference type="ChEBI" id="CHEBI:57856"/>
        <dbReference type="ChEBI" id="CHEBI:59789"/>
        <dbReference type="ChEBI" id="CHEBI:90615"/>
        <dbReference type="ChEBI" id="CHEBI:90616"/>
        <dbReference type="EC" id="2.1.1.72"/>
    </reaction>
</comment>
<evidence type="ECO:0000259" key="7">
    <source>
        <dbReference type="Pfam" id="PF07669"/>
    </source>
</evidence>
<evidence type="ECO:0000313" key="8">
    <source>
        <dbReference type="EMBL" id="UAA86644.1"/>
    </source>
</evidence>
<dbReference type="GO" id="GO:0032259">
    <property type="term" value="P:methylation"/>
    <property type="evidence" value="ECO:0007669"/>
    <property type="project" value="UniProtKB-KW"/>
</dbReference>
<evidence type="ECO:0000256" key="3">
    <source>
        <dbReference type="ARBA" id="ARBA00022679"/>
    </source>
</evidence>
<dbReference type="PROSITE" id="PS00092">
    <property type="entry name" value="N6_MTASE"/>
    <property type="match status" value="1"/>
</dbReference>